<keyword evidence="1" id="KW-1133">Transmembrane helix</keyword>
<dbReference type="RefSeq" id="WP_113849561.1">
    <property type="nucleotide sequence ID" value="NZ_BSYC01000001.1"/>
</dbReference>
<proteinExistence type="predicted"/>
<evidence type="ECO:0000256" key="1">
    <source>
        <dbReference type="SAM" id="Phobius"/>
    </source>
</evidence>
<dbReference type="EMBL" id="CP050485">
    <property type="protein sequence ID" value="QOG27861.1"/>
    <property type="molecule type" value="Genomic_DNA"/>
</dbReference>
<keyword evidence="1" id="KW-0472">Membrane</keyword>
<evidence type="ECO:0000313" key="2">
    <source>
        <dbReference type="EMBL" id="MBA0974064.1"/>
    </source>
</evidence>
<dbReference type="Proteomes" id="UP000516696">
    <property type="component" value="Chromosome"/>
</dbReference>
<sequence length="158" mass="18923">MKKIRFFLIGFVLFVIVGLLLYVSYFKYHEYTSDKKIDDFIARIDKIPKKEILLVKDTYRQSTKQETNFSKKITTKKDFEKWKKEIKKNGKFYNGDCLPKNYLPKVEDCELIYNFVCRLPDKKVEFTYVITGTGYINSKKVIKENFAYPDIPFDYPEE</sequence>
<evidence type="ECO:0000313" key="5">
    <source>
        <dbReference type="Proteomes" id="UP000571857"/>
    </source>
</evidence>
<name>A0AAE7T145_ENTGA</name>
<dbReference type="Proteomes" id="UP000571857">
    <property type="component" value="Unassembled WGS sequence"/>
</dbReference>
<accession>A0AAE7T145</accession>
<evidence type="ECO:0000313" key="3">
    <source>
        <dbReference type="EMBL" id="QOG27861.1"/>
    </source>
</evidence>
<organism evidence="3 4">
    <name type="scientific">Enterococcus gallinarum</name>
    <dbReference type="NCBI Taxonomy" id="1353"/>
    <lineage>
        <taxon>Bacteria</taxon>
        <taxon>Bacillati</taxon>
        <taxon>Bacillota</taxon>
        <taxon>Bacilli</taxon>
        <taxon>Lactobacillales</taxon>
        <taxon>Enterococcaceae</taxon>
        <taxon>Enterococcus</taxon>
    </lineage>
</organism>
<gene>
    <name evidence="3" type="ORF">EGM181_11615</name>
    <name evidence="2" type="ORF">HWH42_15955</name>
</gene>
<protein>
    <submittedName>
        <fullName evidence="3">Uncharacterized protein</fullName>
    </submittedName>
</protein>
<keyword evidence="1" id="KW-0812">Transmembrane</keyword>
<reference evidence="3 4" key="1">
    <citation type="submission" date="2020-03" db="EMBL/GenBank/DDBJ databases">
        <title>Characterization of ganglioside-mimicking enterococci.</title>
        <authorList>
            <person name="Patry R.T."/>
            <person name="Nothaft H."/>
            <person name="Bridger R."/>
            <person name="Shajahan A."/>
            <person name="Huynh S."/>
            <person name="Sanchez S."/>
            <person name="Azadi P."/>
            <person name="Cooper K."/>
            <person name="Miller W.G."/>
            <person name="Parker C.T."/>
            <person name="Wells L."/>
            <person name="Szymanski C.M."/>
        </authorList>
    </citation>
    <scope>NUCLEOTIDE SEQUENCE [LARGE SCALE GENOMIC DNA]</scope>
    <source>
        <strain evidence="3 4">EGM181</strain>
    </source>
</reference>
<reference evidence="2 5" key="2">
    <citation type="submission" date="2020-06" db="EMBL/GenBank/DDBJ databases">
        <title>Crossreactivity between MHC class I-restricted antigens from cancer cells and an enterococcal bacteriophage.</title>
        <authorList>
            <person name="Fluckiger A."/>
            <person name="Daillere R."/>
            <person name="Sassi M."/>
            <person name="Cattoir V."/>
            <person name="Kroemer G."/>
            <person name="Zitvogel L."/>
        </authorList>
    </citation>
    <scope>NUCLEOTIDE SEQUENCE [LARGE SCALE GENOMIC DNA]</scope>
    <source>
        <strain evidence="2 5">EG4</strain>
    </source>
</reference>
<dbReference type="AlphaFoldDB" id="A0AAE7T145"/>
<evidence type="ECO:0000313" key="4">
    <source>
        <dbReference type="Proteomes" id="UP000516696"/>
    </source>
</evidence>
<dbReference type="EMBL" id="JABXJK010000078">
    <property type="protein sequence ID" value="MBA0974064.1"/>
    <property type="molecule type" value="Genomic_DNA"/>
</dbReference>
<feature type="transmembrane region" description="Helical" evidence="1">
    <location>
        <begin position="6"/>
        <end position="26"/>
    </location>
</feature>